<evidence type="ECO:0000256" key="4">
    <source>
        <dbReference type="ARBA" id="ARBA00022989"/>
    </source>
</evidence>
<dbReference type="SMART" id="SM00369">
    <property type="entry name" value="LRR_TYP"/>
    <property type="match status" value="4"/>
</dbReference>
<keyword evidence="5 6" id="KW-0472">Membrane</keyword>
<gene>
    <name evidence="9" type="ORF">CCAM_LOCUS26274</name>
</gene>
<evidence type="ECO:0000313" key="10">
    <source>
        <dbReference type="Proteomes" id="UP000595140"/>
    </source>
</evidence>
<keyword evidence="3" id="KW-0677">Repeat</keyword>
<evidence type="ECO:0000256" key="6">
    <source>
        <dbReference type="SAM" id="Phobius"/>
    </source>
</evidence>
<evidence type="ECO:0000313" key="9">
    <source>
        <dbReference type="EMBL" id="VFQ84498.1"/>
    </source>
</evidence>
<sequence>MDVKIENNRFSSSSMFLLLPLISLLLLQAIIALGSCDLGTDKQALLDFANTLHNVPRGRLRWTSTEAAAADPICTSWVSVTCSSDRSRVVELRLLGFGLRGTISGNTTIGRLDALERLDLRNNSLFGAIPPNLNFPRLRHLNLSGNRFSGPVPQSLRGFPPSSFGGNPLLCGGLDLDLIETNVVSPWTGPLGRRSLKSKKKKGLSKKTKRDLIIISVVIVILLVFLCCARDMLKRIALLAACDITTDKQALLDFANTLHNAPRGRLGWTSTEAAAADPVCTSWVGVTCSPDRSRVVELRLPDFGIRGTISGDTAIGRLDALEKLDLRNNSLFGVLPPGLNFPRLTHLNLSGNCFSGSIPATLRGFPPSSFGGNPLLCGPPLTQNRCRDKQALLDFANTLHNAPPGRLGWTSTEAAAADPICTSWVGVTCSSDRSRVVELRLPGFGLRGTISGDTTVGRLDALEKLDLSNNSLSGPIPPNLNYPRLKHLNLSSNRFSGTIPVSLRGFPP</sequence>
<dbReference type="Pfam" id="PF00560">
    <property type="entry name" value="LRR_1"/>
    <property type="match status" value="6"/>
</dbReference>
<dbReference type="GO" id="GO:0051707">
    <property type="term" value="P:response to other organism"/>
    <property type="evidence" value="ECO:0007669"/>
    <property type="project" value="UniProtKB-ARBA"/>
</dbReference>
<reference evidence="9 10" key="1">
    <citation type="submission" date="2018-04" db="EMBL/GenBank/DDBJ databases">
        <authorList>
            <person name="Vogel A."/>
        </authorList>
    </citation>
    <scope>NUCLEOTIDE SEQUENCE [LARGE SCALE GENOMIC DNA]</scope>
</reference>
<evidence type="ECO:0000256" key="7">
    <source>
        <dbReference type="SAM" id="SignalP"/>
    </source>
</evidence>
<accession>A0A484M8Z6</accession>
<feature type="signal peptide" evidence="7">
    <location>
        <begin position="1"/>
        <end position="32"/>
    </location>
</feature>
<keyword evidence="7" id="KW-0732">Signal</keyword>
<evidence type="ECO:0000256" key="2">
    <source>
        <dbReference type="ARBA" id="ARBA00022692"/>
    </source>
</evidence>
<dbReference type="InterPro" id="IPR013210">
    <property type="entry name" value="LRR_N_plant-typ"/>
</dbReference>
<dbReference type="GO" id="GO:0006952">
    <property type="term" value="P:defense response"/>
    <property type="evidence" value="ECO:0007669"/>
    <property type="project" value="UniProtKB-ARBA"/>
</dbReference>
<dbReference type="InterPro" id="IPR032675">
    <property type="entry name" value="LRR_dom_sf"/>
</dbReference>
<dbReference type="InterPro" id="IPR050994">
    <property type="entry name" value="At_inactive_RLKs"/>
</dbReference>
<keyword evidence="1" id="KW-0433">Leucine-rich repeat</keyword>
<dbReference type="PANTHER" id="PTHR48010">
    <property type="entry name" value="OS05G0588300 PROTEIN"/>
    <property type="match status" value="1"/>
</dbReference>
<protein>
    <recommendedName>
        <fullName evidence="8">Leucine-rich repeat-containing N-terminal plant-type domain-containing protein</fullName>
    </recommendedName>
</protein>
<evidence type="ECO:0000256" key="5">
    <source>
        <dbReference type="ARBA" id="ARBA00023136"/>
    </source>
</evidence>
<dbReference type="AlphaFoldDB" id="A0A484M8Z6"/>
<keyword evidence="4 6" id="KW-1133">Transmembrane helix</keyword>
<keyword evidence="10" id="KW-1185">Reference proteome</keyword>
<keyword evidence="2 6" id="KW-0812">Transmembrane</keyword>
<evidence type="ECO:0000256" key="3">
    <source>
        <dbReference type="ARBA" id="ARBA00022737"/>
    </source>
</evidence>
<dbReference type="Pfam" id="PF08263">
    <property type="entry name" value="LRRNT_2"/>
    <property type="match status" value="3"/>
</dbReference>
<dbReference type="EMBL" id="OOIL02002764">
    <property type="protein sequence ID" value="VFQ84498.1"/>
    <property type="molecule type" value="Genomic_DNA"/>
</dbReference>
<feature type="chain" id="PRO_5019840461" description="Leucine-rich repeat-containing N-terminal plant-type domain-containing protein" evidence="7">
    <location>
        <begin position="33"/>
        <end position="508"/>
    </location>
</feature>
<dbReference type="Proteomes" id="UP000595140">
    <property type="component" value="Unassembled WGS sequence"/>
</dbReference>
<proteinExistence type="predicted"/>
<dbReference type="OrthoDB" id="1303402at2759"/>
<feature type="transmembrane region" description="Helical" evidence="6">
    <location>
        <begin position="212"/>
        <end position="229"/>
    </location>
</feature>
<dbReference type="InterPro" id="IPR001611">
    <property type="entry name" value="Leu-rich_rpt"/>
</dbReference>
<dbReference type="InterPro" id="IPR003591">
    <property type="entry name" value="Leu-rich_rpt_typical-subtyp"/>
</dbReference>
<dbReference type="PANTHER" id="PTHR48010:SF55">
    <property type="entry name" value="OS01G0607900 PROTEIN"/>
    <property type="match status" value="1"/>
</dbReference>
<evidence type="ECO:0000259" key="8">
    <source>
        <dbReference type="Pfam" id="PF08263"/>
    </source>
</evidence>
<feature type="domain" description="Leucine-rich repeat-containing N-terminal plant-type" evidence="8">
    <location>
        <begin position="388"/>
        <end position="430"/>
    </location>
</feature>
<name>A0A484M8Z6_9ASTE</name>
<evidence type="ECO:0000256" key="1">
    <source>
        <dbReference type="ARBA" id="ARBA00022614"/>
    </source>
</evidence>
<feature type="domain" description="Leucine-rich repeat-containing N-terminal plant-type" evidence="8">
    <location>
        <begin position="246"/>
        <end position="289"/>
    </location>
</feature>
<dbReference type="SUPFAM" id="SSF52058">
    <property type="entry name" value="L domain-like"/>
    <property type="match status" value="1"/>
</dbReference>
<feature type="domain" description="Leucine-rich repeat-containing N-terminal plant-type" evidence="8">
    <location>
        <begin position="40"/>
        <end position="83"/>
    </location>
</feature>
<dbReference type="Gene3D" id="3.80.10.10">
    <property type="entry name" value="Ribonuclease Inhibitor"/>
    <property type="match status" value="4"/>
</dbReference>
<organism evidence="9 10">
    <name type="scientific">Cuscuta campestris</name>
    <dbReference type="NCBI Taxonomy" id="132261"/>
    <lineage>
        <taxon>Eukaryota</taxon>
        <taxon>Viridiplantae</taxon>
        <taxon>Streptophyta</taxon>
        <taxon>Embryophyta</taxon>
        <taxon>Tracheophyta</taxon>
        <taxon>Spermatophyta</taxon>
        <taxon>Magnoliopsida</taxon>
        <taxon>eudicotyledons</taxon>
        <taxon>Gunneridae</taxon>
        <taxon>Pentapetalae</taxon>
        <taxon>asterids</taxon>
        <taxon>lamiids</taxon>
        <taxon>Solanales</taxon>
        <taxon>Convolvulaceae</taxon>
        <taxon>Cuscuteae</taxon>
        <taxon>Cuscuta</taxon>
        <taxon>Cuscuta subgen. Grammica</taxon>
        <taxon>Cuscuta sect. Cleistogrammica</taxon>
    </lineage>
</organism>